<name>A0ABU0LVE7_9HYPH</name>
<comment type="caution">
    <text evidence="2">The sequence shown here is derived from an EMBL/GenBank/DDBJ whole genome shotgun (WGS) entry which is preliminary data.</text>
</comment>
<accession>A0ABU0LVE7</accession>
<evidence type="ECO:0000256" key="1">
    <source>
        <dbReference type="SAM" id="Phobius"/>
    </source>
</evidence>
<keyword evidence="1" id="KW-1133">Transmembrane helix</keyword>
<evidence type="ECO:0000313" key="3">
    <source>
        <dbReference type="Proteomes" id="UP001235094"/>
    </source>
</evidence>
<gene>
    <name evidence="2" type="ORF">QOZ99_003623</name>
</gene>
<organism evidence="2 3">
    <name type="scientific">Ancylobacter amanitiformis</name>
    <dbReference type="NCBI Taxonomy" id="217069"/>
    <lineage>
        <taxon>Bacteria</taxon>
        <taxon>Pseudomonadati</taxon>
        <taxon>Pseudomonadota</taxon>
        <taxon>Alphaproteobacteria</taxon>
        <taxon>Hyphomicrobiales</taxon>
        <taxon>Xanthobacteraceae</taxon>
        <taxon>Ancylobacter</taxon>
    </lineage>
</organism>
<dbReference type="EMBL" id="JAUSVR010000015">
    <property type="protein sequence ID" value="MDQ0512711.1"/>
    <property type="molecule type" value="Genomic_DNA"/>
</dbReference>
<keyword evidence="3" id="KW-1185">Reference proteome</keyword>
<dbReference type="RefSeq" id="WP_306891382.1">
    <property type="nucleotide sequence ID" value="NZ_JAUSVR010000015.1"/>
</dbReference>
<protein>
    <submittedName>
        <fullName evidence="2">Uncharacterized membrane protein YgdD (TMEM256/DUF423 family)</fullName>
    </submittedName>
</protein>
<evidence type="ECO:0000313" key="2">
    <source>
        <dbReference type="EMBL" id="MDQ0512711.1"/>
    </source>
</evidence>
<sequence length="73" mass="7341">MSLVHNERTKLSATYLNGVAIAVMAVGGLGPLISVLNGGSTPAAGIAIVSVICFAGSVTLHLLARRLLGSLEP</sequence>
<feature type="transmembrane region" description="Helical" evidence="1">
    <location>
        <begin position="12"/>
        <end position="36"/>
    </location>
</feature>
<keyword evidence="1" id="KW-0812">Transmembrane</keyword>
<proteinExistence type="predicted"/>
<reference evidence="2 3" key="1">
    <citation type="submission" date="2023-07" db="EMBL/GenBank/DDBJ databases">
        <title>Genomic Encyclopedia of Type Strains, Phase IV (KMG-IV): sequencing the most valuable type-strain genomes for metagenomic binning, comparative biology and taxonomic classification.</title>
        <authorList>
            <person name="Goeker M."/>
        </authorList>
    </citation>
    <scope>NUCLEOTIDE SEQUENCE [LARGE SCALE GENOMIC DNA]</scope>
    <source>
        <strain evidence="2 3">DSM 15561</strain>
    </source>
</reference>
<dbReference type="Proteomes" id="UP001235094">
    <property type="component" value="Unassembled WGS sequence"/>
</dbReference>
<keyword evidence="1" id="KW-0472">Membrane</keyword>
<feature type="transmembrane region" description="Helical" evidence="1">
    <location>
        <begin position="42"/>
        <end position="64"/>
    </location>
</feature>